<dbReference type="EMBL" id="FWFR01000001">
    <property type="protein sequence ID" value="SLN29918.1"/>
    <property type="molecule type" value="Genomic_DNA"/>
</dbReference>
<evidence type="ECO:0000259" key="5">
    <source>
        <dbReference type="Pfam" id="PF02770"/>
    </source>
</evidence>
<evidence type="ECO:0000259" key="6">
    <source>
        <dbReference type="Pfam" id="PF02771"/>
    </source>
</evidence>
<dbReference type="FunFam" id="2.40.110.10:FF:000011">
    <property type="entry name" value="Acyl-CoA dehydrogenase FadE34"/>
    <property type="match status" value="1"/>
</dbReference>
<dbReference type="GO" id="GO:0050660">
    <property type="term" value="F:flavin adenine dinucleotide binding"/>
    <property type="evidence" value="ECO:0007669"/>
    <property type="project" value="InterPro"/>
</dbReference>
<evidence type="ECO:0000313" key="8">
    <source>
        <dbReference type="Proteomes" id="UP000193200"/>
    </source>
</evidence>
<feature type="domain" description="Acyl-CoA dehydrogenase/oxidase N-terminal" evidence="6">
    <location>
        <begin position="16"/>
        <end position="124"/>
    </location>
</feature>
<keyword evidence="8" id="KW-1185">Reference proteome</keyword>
<dbReference type="Pfam" id="PF02771">
    <property type="entry name" value="Acyl-CoA_dh_N"/>
    <property type="match status" value="1"/>
</dbReference>
<dbReference type="Proteomes" id="UP000193200">
    <property type="component" value="Unassembled WGS sequence"/>
</dbReference>
<dbReference type="InterPro" id="IPR052161">
    <property type="entry name" value="Mycobact_Acyl-CoA_DH"/>
</dbReference>
<dbReference type="Gene3D" id="1.10.540.10">
    <property type="entry name" value="Acyl-CoA dehydrogenase/oxidase, N-terminal domain"/>
    <property type="match status" value="1"/>
</dbReference>
<reference evidence="7 8" key="1">
    <citation type="submission" date="2017-03" db="EMBL/GenBank/DDBJ databases">
        <authorList>
            <person name="Afonso C.L."/>
            <person name="Miller P.J."/>
            <person name="Scott M.A."/>
            <person name="Spackman E."/>
            <person name="Goraichik I."/>
            <person name="Dimitrov K.M."/>
            <person name="Suarez D.L."/>
            <person name="Swayne D.E."/>
        </authorList>
    </citation>
    <scope>NUCLEOTIDE SEQUENCE [LARGE SCALE GENOMIC DNA]</scope>
    <source>
        <strain evidence="7 8">CECT 7691</strain>
    </source>
</reference>
<dbReference type="InParanoid" id="A0A1Y5S2R1"/>
<dbReference type="GO" id="GO:0003995">
    <property type="term" value="F:acyl-CoA dehydrogenase activity"/>
    <property type="evidence" value="ECO:0007669"/>
    <property type="project" value="InterPro"/>
</dbReference>
<dbReference type="Gene3D" id="1.20.140.10">
    <property type="entry name" value="Butyryl-CoA Dehydrogenase, subunit A, domain 3"/>
    <property type="match status" value="1"/>
</dbReference>
<dbReference type="AlphaFoldDB" id="A0A1Y5S2R1"/>
<dbReference type="InterPro" id="IPR046373">
    <property type="entry name" value="Acyl-CoA_Oxase/DH_mid-dom_sf"/>
</dbReference>
<sequence>MNGLQFTPRALPGAAEDMRRRVRDFLARAAAAGHYRPGEASWNSFDAGFSRRCGEAGLIGVTWPRSYGGEERSYLERYVIMEEMLAAGAPVGAHWIAERQSGPQILTHAHPAVKARILPEIAAGRCFFGIGMSEPDSGSDLASVRTRATQVDGGWKINGRKIWTTNAGQVNYLNLLARTGDAGPNRHGGLTQFIVDLSKPGVEIRPIRDLTGRAEFCEEVFDDYFVPDEMVLGKVGEGWSMVTGELAYERSGPDRILSPFNLLREAVRAVGEEPDDAGAEEIGRWIANVVTLRRMSVSVAGMLADGKAPNAQAALVKDLGTTFERELPEQARLLAPREPEQNAAEPYTAALAQVTLNAPSWTIRGGTREILRGIIARELGLR</sequence>
<evidence type="ECO:0000313" key="7">
    <source>
        <dbReference type="EMBL" id="SLN29918.1"/>
    </source>
</evidence>
<keyword evidence="2" id="KW-0285">Flavoprotein</keyword>
<dbReference type="InterPro" id="IPR006089">
    <property type="entry name" value="Acyl-CoA_DH_CS"/>
</dbReference>
<dbReference type="InterPro" id="IPR013786">
    <property type="entry name" value="AcylCoA_DH/ox_N"/>
</dbReference>
<evidence type="ECO:0000256" key="1">
    <source>
        <dbReference type="ARBA" id="ARBA00001974"/>
    </source>
</evidence>
<comment type="cofactor">
    <cofactor evidence="1">
        <name>FAD</name>
        <dbReference type="ChEBI" id="CHEBI:57692"/>
    </cofactor>
</comment>
<dbReference type="EC" id="1.3.99.32" evidence="7"/>
<dbReference type="RefSeq" id="WP_217807806.1">
    <property type="nucleotide sequence ID" value="NZ_FWFR01000001.1"/>
</dbReference>
<evidence type="ECO:0000256" key="4">
    <source>
        <dbReference type="ARBA" id="ARBA00023002"/>
    </source>
</evidence>
<organism evidence="7 8">
    <name type="scientific">Oceanibacterium hippocampi</name>
    <dbReference type="NCBI Taxonomy" id="745714"/>
    <lineage>
        <taxon>Bacteria</taxon>
        <taxon>Pseudomonadati</taxon>
        <taxon>Pseudomonadota</taxon>
        <taxon>Alphaproteobacteria</taxon>
        <taxon>Sneathiellales</taxon>
        <taxon>Sneathiellaceae</taxon>
        <taxon>Oceanibacterium</taxon>
    </lineage>
</organism>
<keyword evidence="4 7" id="KW-0560">Oxidoreductase</keyword>
<dbReference type="SUPFAM" id="SSF56645">
    <property type="entry name" value="Acyl-CoA dehydrogenase NM domain-like"/>
    <property type="match status" value="1"/>
</dbReference>
<protein>
    <submittedName>
        <fullName evidence="7">Glutaryl-CoA dehydrogenase</fullName>
        <ecNumber evidence="7">1.3.99.32</ecNumber>
    </submittedName>
</protein>
<evidence type="ECO:0000256" key="2">
    <source>
        <dbReference type="ARBA" id="ARBA00022630"/>
    </source>
</evidence>
<dbReference type="Gene3D" id="2.40.110.10">
    <property type="entry name" value="Butyryl-CoA Dehydrogenase, subunit A, domain 2"/>
    <property type="match status" value="1"/>
</dbReference>
<proteinExistence type="predicted"/>
<dbReference type="PROSITE" id="PS00072">
    <property type="entry name" value="ACYL_COA_DH_1"/>
    <property type="match status" value="1"/>
</dbReference>
<dbReference type="InterPro" id="IPR009100">
    <property type="entry name" value="AcylCoA_DH/oxidase_NM_dom_sf"/>
</dbReference>
<dbReference type="PANTHER" id="PTHR43292">
    <property type="entry name" value="ACYL-COA DEHYDROGENASE"/>
    <property type="match status" value="1"/>
</dbReference>
<evidence type="ECO:0000256" key="3">
    <source>
        <dbReference type="ARBA" id="ARBA00022827"/>
    </source>
</evidence>
<name>A0A1Y5S2R1_9PROT</name>
<gene>
    <name evidence="7" type="primary">Acd_1</name>
    <name evidence="7" type="ORF">OCH7691_01040</name>
</gene>
<dbReference type="InterPro" id="IPR037069">
    <property type="entry name" value="AcylCoA_DH/ox_N_sf"/>
</dbReference>
<dbReference type="GO" id="GO:0005886">
    <property type="term" value="C:plasma membrane"/>
    <property type="evidence" value="ECO:0007669"/>
    <property type="project" value="TreeGrafter"/>
</dbReference>
<dbReference type="Pfam" id="PF02770">
    <property type="entry name" value="Acyl-CoA_dh_M"/>
    <property type="match status" value="1"/>
</dbReference>
<dbReference type="InterPro" id="IPR006091">
    <property type="entry name" value="Acyl-CoA_Oxase/DH_mid-dom"/>
</dbReference>
<dbReference type="PANTHER" id="PTHR43292:SF4">
    <property type="entry name" value="ACYL-COA DEHYDROGENASE FADE34"/>
    <property type="match status" value="1"/>
</dbReference>
<keyword evidence="3" id="KW-0274">FAD</keyword>
<feature type="domain" description="Acyl-CoA oxidase/dehydrogenase middle" evidence="5">
    <location>
        <begin position="130"/>
        <end position="223"/>
    </location>
</feature>
<accession>A0A1Y5S2R1</accession>